<proteinExistence type="predicted"/>
<protein>
    <submittedName>
        <fullName evidence="1">Uncharacterized protein</fullName>
    </submittedName>
</protein>
<dbReference type="Proteomes" id="UP000091857">
    <property type="component" value="Chromosome 1"/>
</dbReference>
<keyword evidence="2" id="KW-1185">Reference proteome</keyword>
<accession>A0ACB7IE65</accession>
<comment type="caution">
    <text evidence="1">The sequence shown here is derived from an EMBL/GenBank/DDBJ whole genome shotgun (WGS) entry which is preliminary data.</text>
</comment>
<reference evidence="2" key="1">
    <citation type="journal article" date="2016" name="Nat. Biotechnol.">
        <title>Sequencing wild and cultivated cassava and related species reveals extensive interspecific hybridization and genetic diversity.</title>
        <authorList>
            <person name="Bredeson J.V."/>
            <person name="Lyons J.B."/>
            <person name="Prochnik S.E."/>
            <person name="Wu G.A."/>
            <person name="Ha C.M."/>
            <person name="Edsinger-Gonzales E."/>
            <person name="Grimwood J."/>
            <person name="Schmutz J."/>
            <person name="Rabbi I.Y."/>
            <person name="Egesi C."/>
            <person name="Nauluvula P."/>
            <person name="Lebot V."/>
            <person name="Ndunguru J."/>
            <person name="Mkamilo G."/>
            <person name="Bart R.S."/>
            <person name="Setter T.L."/>
            <person name="Gleadow R.M."/>
            <person name="Kulakow P."/>
            <person name="Ferguson M.E."/>
            <person name="Rounsley S."/>
            <person name="Rokhsar D.S."/>
        </authorList>
    </citation>
    <scope>NUCLEOTIDE SEQUENCE [LARGE SCALE GENOMIC DNA]</scope>
    <source>
        <strain evidence="2">cv. AM560-2</strain>
    </source>
</reference>
<organism evidence="1 2">
    <name type="scientific">Manihot esculenta</name>
    <name type="common">Cassava</name>
    <name type="synonym">Jatropha manihot</name>
    <dbReference type="NCBI Taxonomy" id="3983"/>
    <lineage>
        <taxon>Eukaryota</taxon>
        <taxon>Viridiplantae</taxon>
        <taxon>Streptophyta</taxon>
        <taxon>Embryophyta</taxon>
        <taxon>Tracheophyta</taxon>
        <taxon>Spermatophyta</taxon>
        <taxon>Magnoliopsida</taxon>
        <taxon>eudicotyledons</taxon>
        <taxon>Gunneridae</taxon>
        <taxon>Pentapetalae</taxon>
        <taxon>rosids</taxon>
        <taxon>fabids</taxon>
        <taxon>Malpighiales</taxon>
        <taxon>Euphorbiaceae</taxon>
        <taxon>Crotonoideae</taxon>
        <taxon>Manihoteae</taxon>
        <taxon>Manihot</taxon>
    </lineage>
</organism>
<dbReference type="EMBL" id="CM004387">
    <property type="protein sequence ID" value="KAG8663192.1"/>
    <property type="molecule type" value="Genomic_DNA"/>
</dbReference>
<gene>
    <name evidence="1" type="ORF">MANES_01G185600v8</name>
</gene>
<evidence type="ECO:0000313" key="1">
    <source>
        <dbReference type="EMBL" id="KAG8663192.1"/>
    </source>
</evidence>
<name>A0ACB7IE65_MANES</name>
<sequence>MIKAMDLTPSKSHESDTDTETPLQTHLSRALSLSNGSFNPSHHYHTTNTRPSPLQAAVSYKECLKNHAAALGGLALDGCGEFMPTPTDATPDPTSLKCAACGCHRNFHRRYPYTHLPPPPTAALHWTSSPSPGHTSSGPSPSPNSPVSPTPQQSVYPSAPHMLLALSTGHSGLFDENHHQSLTVMNPHGRKRARTKFTEEQKQKMLVFAEKLGWKMLRGNEEKMVDEFCNEVGVKRNVFKVWMHNNKQRKEKGNNHRTCDINKSIVNDNEDRVGFGTFDCNSNDINNTKYDNFTTRYQIENKVHDVHGGGSPDESSPSS</sequence>
<evidence type="ECO:0000313" key="2">
    <source>
        <dbReference type="Proteomes" id="UP000091857"/>
    </source>
</evidence>